<dbReference type="GO" id="GO:0003677">
    <property type="term" value="F:DNA binding"/>
    <property type="evidence" value="ECO:0007669"/>
    <property type="project" value="UniProtKB-KW"/>
</dbReference>
<dbReference type="PROSITE" id="PS50931">
    <property type="entry name" value="HTH_LYSR"/>
    <property type="match status" value="1"/>
</dbReference>
<dbReference type="PANTHER" id="PTHR30346">
    <property type="entry name" value="TRANSCRIPTIONAL DUAL REGULATOR HCAR-RELATED"/>
    <property type="match status" value="1"/>
</dbReference>
<keyword evidence="2" id="KW-0805">Transcription regulation</keyword>
<dbReference type="GO" id="GO:0032993">
    <property type="term" value="C:protein-DNA complex"/>
    <property type="evidence" value="ECO:0007669"/>
    <property type="project" value="TreeGrafter"/>
</dbReference>
<evidence type="ECO:0000313" key="6">
    <source>
        <dbReference type="EMBL" id="MBC8530292.1"/>
    </source>
</evidence>
<evidence type="ECO:0000256" key="2">
    <source>
        <dbReference type="ARBA" id="ARBA00023015"/>
    </source>
</evidence>
<dbReference type="Proteomes" id="UP000623172">
    <property type="component" value="Unassembled WGS sequence"/>
</dbReference>
<dbReference type="SUPFAM" id="SSF46785">
    <property type="entry name" value="Winged helix' DNA-binding domain"/>
    <property type="match status" value="1"/>
</dbReference>
<evidence type="ECO:0000313" key="7">
    <source>
        <dbReference type="Proteomes" id="UP000623172"/>
    </source>
</evidence>
<dbReference type="InterPro" id="IPR036390">
    <property type="entry name" value="WH_DNA-bd_sf"/>
</dbReference>
<dbReference type="CDD" id="cd05466">
    <property type="entry name" value="PBP2_LTTR_substrate"/>
    <property type="match status" value="1"/>
</dbReference>
<evidence type="ECO:0000259" key="5">
    <source>
        <dbReference type="PROSITE" id="PS50931"/>
    </source>
</evidence>
<keyword evidence="3" id="KW-0238">DNA-binding</keyword>
<dbReference type="Gene3D" id="1.10.10.10">
    <property type="entry name" value="Winged helix-like DNA-binding domain superfamily/Winged helix DNA-binding domain"/>
    <property type="match status" value="1"/>
</dbReference>
<dbReference type="FunFam" id="1.10.10.10:FF:000001">
    <property type="entry name" value="LysR family transcriptional regulator"/>
    <property type="match status" value="1"/>
</dbReference>
<accession>A0A926D2S4</accession>
<dbReference type="InterPro" id="IPR000847">
    <property type="entry name" value="LysR_HTH_N"/>
</dbReference>
<feature type="domain" description="HTH lysR-type" evidence="5">
    <location>
        <begin position="1"/>
        <end position="58"/>
    </location>
</feature>
<dbReference type="Pfam" id="PF00126">
    <property type="entry name" value="HTH_1"/>
    <property type="match status" value="1"/>
</dbReference>
<comment type="similarity">
    <text evidence="1">Belongs to the LysR transcriptional regulatory family.</text>
</comment>
<gene>
    <name evidence="6" type="ORF">H8696_00330</name>
</gene>
<proteinExistence type="inferred from homology"/>
<dbReference type="EMBL" id="JACRSR010000001">
    <property type="protein sequence ID" value="MBC8530292.1"/>
    <property type="molecule type" value="Genomic_DNA"/>
</dbReference>
<comment type="caution">
    <text evidence="6">The sequence shown here is derived from an EMBL/GenBank/DDBJ whole genome shotgun (WGS) entry which is preliminary data.</text>
</comment>
<dbReference type="RefSeq" id="WP_249314184.1">
    <property type="nucleotide sequence ID" value="NZ_JACRSR010000001.1"/>
</dbReference>
<dbReference type="SUPFAM" id="SSF53850">
    <property type="entry name" value="Periplasmic binding protein-like II"/>
    <property type="match status" value="1"/>
</dbReference>
<name>A0A926D2S4_9FIRM</name>
<reference evidence="6" key="1">
    <citation type="submission" date="2020-08" db="EMBL/GenBank/DDBJ databases">
        <title>Genome public.</title>
        <authorList>
            <person name="Liu C."/>
            <person name="Sun Q."/>
        </authorList>
    </citation>
    <scope>NUCLEOTIDE SEQUENCE</scope>
    <source>
        <strain evidence="6">NSJ-53</strain>
    </source>
</reference>
<dbReference type="InterPro" id="IPR036388">
    <property type="entry name" value="WH-like_DNA-bd_sf"/>
</dbReference>
<dbReference type="Gene3D" id="3.40.190.290">
    <property type="match status" value="1"/>
</dbReference>
<keyword evidence="7" id="KW-1185">Reference proteome</keyword>
<evidence type="ECO:0000256" key="3">
    <source>
        <dbReference type="ARBA" id="ARBA00023125"/>
    </source>
</evidence>
<keyword evidence="4" id="KW-0804">Transcription</keyword>
<evidence type="ECO:0000256" key="4">
    <source>
        <dbReference type="ARBA" id="ARBA00023163"/>
    </source>
</evidence>
<dbReference type="AlphaFoldDB" id="A0A926D2S4"/>
<dbReference type="PANTHER" id="PTHR30346:SF0">
    <property type="entry name" value="HCA OPERON TRANSCRIPTIONAL ACTIVATOR HCAR"/>
    <property type="match status" value="1"/>
</dbReference>
<evidence type="ECO:0000256" key="1">
    <source>
        <dbReference type="ARBA" id="ARBA00009437"/>
    </source>
</evidence>
<dbReference type="GO" id="GO:0003700">
    <property type="term" value="F:DNA-binding transcription factor activity"/>
    <property type="evidence" value="ECO:0007669"/>
    <property type="project" value="InterPro"/>
</dbReference>
<protein>
    <submittedName>
        <fullName evidence="6">LysR family transcriptional regulator</fullName>
    </submittedName>
</protein>
<dbReference type="PRINTS" id="PR00039">
    <property type="entry name" value="HTHLYSR"/>
</dbReference>
<sequence>MDLQQLRYVTEVEKNGSITRAAKNLYMGQPNLSKAIKELEKEVGVTIFKRTAQGVEPTPMGAQFLGYAKTILSQVDELESLYKKEESQVFELHISVPRATYISVAFTDFLKQVPGDAPLSVRFKETSSMGAATDVVNGESQLAIIRFQNIYEEYFTNFLDNLHLNSELLWEYGMVLLMSEEHPLAGETEIPYHLLDGYTEIVHGDFQVPSLTFAQINRDARMKGSKRRIYIYERGSQYNLLQRVEGTYMWVSPLPEEILLENRLVQIPCPSATANKDLLVYKEDHALNRIEKGFIETVKNEIRTLKGEEDQC</sequence>
<organism evidence="6 7">
    <name type="scientific">Gehongia tenuis</name>
    <dbReference type="NCBI Taxonomy" id="2763655"/>
    <lineage>
        <taxon>Bacteria</taxon>
        <taxon>Bacillati</taxon>
        <taxon>Bacillota</taxon>
        <taxon>Clostridia</taxon>
        <taxon>Christensenellales</taxon>
        <taxon>Christensenellaceae</taxon>
        <taxon>Gehongia</taxon>
    </lineage>
</organism>